<sequence>MERRSTLPSGIGMAFQHLRDTRGVDSSVDAEGVRPLTTRGAHGRPLSDAPMSAWLSLEVDDTTHQSPAVDIDDREGHKLSETSPIKDSVFKDFCRGQPPRRSFLNGTPPRMPMSRRSTLADKPELDTLLKVYMVQYKGEDFLPIHEHTVRQLNQYLNGSKPLADTGLFKRLLIDRQTNQIPTALFNAALEQLGVYCEHLVIQAPFHPMEFGITHEPGTGNNEPGSDWTKILECFPSLLTFTFEHPNREPTRLTRDTFYALTCALHHNTTLQEIFNIQLPVPPKLLFSYHKDHHSSPGSTPLCLVGADMIYADGPENFGSLDNGSVFGKAEDLEKSDD</sequence>
<organism evidence="1 2">
    <name type="scientific">Didymella glomerata</name>
    <dbReference type="NCBI Taxonomy" id="749621"/>
    <lineage>
        <taxon>Eukaryota</taxon>
        <taxon>Fungi</taxon>
        <taxon>Dikarya</taxon>
        <taxon>Ascomycota</taxon>
        <taxon>Pezizomycotina</taxon>
        <taxon>Dothideomycetes</taxon>
        <taxon>Pleosporomycetidae</taxon>
        <taxon>Pleosporales</taxon>
        <taxon>Pleosporineae</taxon>
        <taxon>Didymellaceae</taxon>
        <taxon>Didymella</taxon>
    </lineage>
</organism>
<reference evidence="1" key="1">
    <citation type="submission" date="2022-10" db="EMBL/GenBank/DDBJ databases">
        <title>Tapping the CABI collections for fungal endophytes: first genome assemblies for Collariella, Neodidymelliopsis, Ascochyta clinopodiicola, Didymella pomorum, Didymosphaeria variabile, Neocosmospora piperis and Neocucurbitaria cava.</title>
        <authorList>
            <person name="Hill R."/>
        </authorList>
    </citation>
    <scope>NUCLEOTIDE SEQUENCE</scope>
    <source>
        <strain evidence="1">IMI 360193</strain>
    </source>
</reference>
<dbReference type="AlphaFoldDB" id="A0A9W8WVW7"/>
<dbReference type="EMBL" id="JAPEUV010000082">
    <property type="protein sequence ID" value="KAJ4334138.1"/>
    <property type="molecule type" value="Genomic_DNA"/>
</dbReference>
<gene>
    <name evidence="1" type="ORF">N0V87_007082</name>
</gene>
<dbReference type="Proteomes" id="UP001140562">
    <property type="component" value="Unassembled WGS sequence"/>
</dbReference>
<proteinExistence type="predicted"/>
<comment type="caution">
    <text evidence="1">The sequence shown here is derived from an EMBL/GenBank/DDBJ whole genome shotgun (WGS) entry which is preliminary data.</text>
</comment>
<protein>
    <submittedName>
        <fullName evidence="1">Uncharacterized protein</fullName>
    </submittedName>
</protein>
<keyword evidence="2" id="KW-1185">Reference proteome</keyword>
<name>A0A9W8WVW7_9PLEO</name>
<dbReference type="OrthoDB" id="3776715at2759"/>
<evidence type="ECO:0000313" key="2">
    <source>
        <dbReference type="Proteomes" id="UP001140562"/>
    </source>
</evidence>
<evidence type="ECO:0000313" key="1">
    <source>
        <dbReference type="EMBL" id="KAJ4334138.1"/>
    </source>
</evidence>
<accession>A0A9W8WVW7</accession>